<dbReference type="STRING" id="139420.A0A371CRL0"/>
<organism evidence="1 2">
    <name type="scientific">Lentinus brumalis</name>
    <dbReference type="NCBI Taxonomy" id="2498619"/>
    <lineage>
        <taxon>Eukaryota</taxon>
        <taxon>Fungi</taxon>
        <taxon>Dikarya</taxon>
        <taxon>Basidiomycota</taxon>
        <taxon>Agaricomycotina</taxon>
        <taxon>Agaricomycetes</taxon>
        <taxon>Polyporales</taxon>
        <taxon>Polyporaceae</taxon>
        <taxon>Lentinus</taxon>
    </lineage>
</organism>
<dbReference type="SUPFAM" id="SSF56672">
    <property type="entry name" value="DNA/RNA polymerases"/>
    <property type="match status" value="1"/>
</dbReference>
<keyword evidence="2" id="KW-1185">Reference proteome</keyword>
<feature type="non-terminal residue" evidence="1">
    <location>
        <position position="168"/>
    </location>
</feature>
<name>A0A371CRL0_9APHY</name>
<evidence type="ECO:0000313" key="2">
    <source>
        <dbReference type="Proteomes" id="UP000256964"/>
    </source>
</evidence>
<accession>A0A371CRL0</accession>
<dbReference type="Proteomes" id="UP000256964">
    <property type="component" value="Unassembled WGS sequence"/>
</dbReference>
<protein>
    <submittedName>
        <fullName evidence="1">Uncharacterized protein</fullName>
    </submittedName>
</protein>
<dbReference type="InterPro" id="IPR043502">
    <property type="entry name" value="DNA/RNA_pol_sf"/>
</dbReference>
<evidence type="ECO:0000313" key="1">
    <source>
        <dbReference type="EMBL" id="RDX42932.1"/>
    </source>
</evidence>
<proteinExistence type="predicted"/>
<dbReference type="OrthoDB" id="5599163at2759"/>
<dbReference type="EMBL" id="KZ857474">
    <property type="protein sequence ID" value="RDX42932.1"/>
    <property type="molecule type" value="Genomic_DNA"/>
</dbReference>
<dbReference type="AlphaFoldDB" id="A0A371CRL0"/>
<gene>
    <name evidence="1" type="ORF">OH76DRAFT_1318023</name>
</gene>
<feature type="non-terminal residue" evidence="1">
    <location>
        <position position="1"/>
    </location>
</feature>
<sequence length="168" mass="18933">RKYKPVARKVKPVSTTMPDLSAQAFKPLEIPATLPLPTSPPSFSSLAFDDRMTADRLDVILGTIPDDFLSKEEIDLIAFVVFERRLAVAFTDHKRGTFSRLWFPDYKIPVIEHTPWQQAPIPIPFASRSRVTEILANAFTSGKYEPACASYRSRVFPVAKKNPGDLRL</sequence>
<reference evidence="1 2" key="1">
    <citation type="journal article" date="2018" name="Biotechnol. Biofuels">
        <title>Integrative visual omics of the white-rot fungus Polyporus brumalis exposes the biotechnological potential of its oxidative enzymes for delignifying raw plant biomass.</title>
        <authorList>
            <person name="Miyauchi S."/>
            <person name="Rancon A."/>
            <person name="Drula E."/>
            <person name="Hage H."/>
            <person name="Chaduli D."/>
            <person name="Favel A."/>
            <person name="Grisel S."/>
            <person name="Henrissat B."/>
            <person name="Herpoel-Gimbert I."/>
            <person name="Ruiz-Duenas F.J."/>
            <person name="Chevret D."/>
            <person name="Hainaut M."/>
            <person name="Lin J."/>
            <person name="Wang M."/>
            <person name="Pangilinan J."/>
            <person name="Lipzen A."/>
            <person name="Lesage-Meessen L."/>
            <person name="Navarro D."/>
            <person name="Riley R."/>
            <person name="Grigoriev I.V."/>
            <person name="Zhou S."/>
            <person name="Raouche S."/>
            <person name="Rosso M.N."/>
        </authorList>
    </citation>
    <scope>NUCLEOTIDE SEQUENCE [LARGE SCALE GENOMIC DNA]</scope>
    <source>
        <strain evidence="1 2">BRFM 1820</strain>
    </source>
</reference>